<sequence length="418" mass="45575">MRIPHINTDVAQQQPQQPQNSFAQPPGWGSHITYPAGAVVGYNGTIWRCESTHTSGQEPSGAPTQNLHLWTPIGANGSCSNYNAPPPSYGTPSQQASGVPSYQAAVGSTHAPQYPAIGEKPASGSSYPNEKTSGQAPGLSKLADDAARRLAIYEEGRRVGNKDELKKEVGGSSLFRVGGVGIWSYSTDQKEERVKEKVWKEWSEKHSRDDWLQVARERTRFYIDNGALNGDPGPQNVRPLFTWKLVEPGQRLPPDALPIGNERDGSVLYSARTWHQGGLHLGKAGHHINNGASISYGGGEITHNTYEVFCGPIDEPYLVKWMYYPHGQRVVVDGWQPVEGGRERDGRAIFLCRGSFEGLVFHLLTLLALTYYSGANIPESAAPWTITRALATEAEKSGSAHSKSLPTPTLIACNLLPR</sequence>
<dbReference type="PANTHER" id="PTHR31649:SF1">
    <property type="entry name" value="FARNESOIC ACID O-METHYL TRANSFERASE DOMAIN-CONTAINING PROTEIN"/>
    <property type="match status" value="1"/>
</dbReference>
<accession>A0A1E3I355</accession>
<evidence type="ECO:0000256" key="2">
    <source>
        <dbReference type="SAM" id="MobiDB-lite"/>
    </source>
</evidence>
<dbReference type="OrthoDB" id="2142040at2759"/>
<keyword evidence="5" id="KW-1185">Reference proteome</keyword>
<dbReference type="InterPro" id="IPR003610">
    <property type="entry name" value="CBM5/12"/>
</dbReference>
<feature type="region of interest" description="Disordered" evidence="2">
    <location>
        <begin position="112"/>
        <end position="141"/>
    </location>
</feature>
<comment type="caution">
    <text evidence="4">The sequence shown here is derived from an EMBL/GenBank/DDBJ whole genome shotgun (WGS) entry which is preliminary data.</text>
</comment>
<proteinExistence type="predicted"/>
<organism evidence="4 5">
    <name type="scientific">Cryptococcus amylolentus CBS 6039</name>
    <dbReference type="NCBI Taxonomy" id="1295533"/>
    <lineage>
        <taxon>Eukaryota</taxon>
        <taxon>Fungi</taxon>
        <taxon>Dikarya</taxon>
        <taxon>Basidiomycota</taxon>
        <taxon>Agaricomycotina</taxon>
        <taxon>Tremellomycetes</taxon>
        <taxon>Tremellales</taxon>
        <taxon>Cryptococcaceae</taxon>
        <taxon>Cryptococcus</taxon>
    </lineage>
</organism>
<feature type="compositionally biased region" description="Low complexity" evidence="2">
    <location>
        <begin position="12"/>
        <end position="26"/>
    </location>
</feature>
<dbReference type="STRING" id="1295533.A0A1E3I355"/>
<feature type="domain" description="Chitin-binding type-3" evidence="3">
    <location>
        <begin position="28"/>
        <end position="70"/>
    </location>
</feature>
<dbReference type="SMART" id="SM00696">
    <property type="entry name" value="DM9"/>
    <property type="match status" value="1"/>
</dbReference>
<dbReference type="GO" id="GO:0030246">
    <property type="term" value="F:carbohydrate binding"/>
    <property type="evidence" value="ECO:0007669"/>
    <property type="project" value="InterPro"/>
</dbReference>
<dbReference type="RefSeq" id="XP_018996969.1">
    <property type="nucleotide sequence ID" value="XM_019134542.1"/>
</dbReference>
<dbReference type="GO" id="GO:0005576">
    <property type="term" value="C:extracellular region"/>
    <property type="evidence" value="ECO:0007669"/>
    <property type="project" value="InterPro"/>
</dbReference>
<dbReference type="GO" id="GO:0005975">
    <property type="term" value="P:carbohydrate metabolic process"/>
    <property type="evidence" value="ECO:0007669"/>
    <property type="project" value="InterPro"/>
</dbReference>
<dbReference type="PANTHER" id="PTHR31649">
    <property type="entry name" value="AGAP009604-PA"/>
    <property type="match status" value="1"/>
</dbReference>
<evidence type="ECO:0000313" key="4">
    <source>
        <dbReference type="EMBL" id="ODN82969.1"/>
    </source>
</evidence>
<keyword evidence="1" id="KW-0378">Hydrolase</keyword>
<dbReference type="Gene3D" id="2.10.10.20">
    <property type="entry name" value="Carbohydrate-binding module superfamily 5/12"/>
    <property type="match status" value="1"/>
</dbReference>
<dbReference type="Proteomes" id="UP000094065">
    <property type="component" value="Unassembled WGS sequence"/>
</dbReference>
<dbReference type="GeneID" id="30152520"/>
<dbReference type="InterPro" id="IPR006616">
    <property type="entry name" value="DM9_repeat"/>
</dbReference>
<reference evidence="4 5" key="1">
    <citation type="submission" date="2016-06" db="EMBL/GenBank/DDBJ databases">
        <title>Evolution of pathogenesis and genome organization in the Tremellales.</title>
        <authorList>
            <person name="Cuomo C."/>
            <person name="Litvintseva A."/>
            <person name="Heitman J."/>
            <person name="Chen Y."/>
            <person name="Sun S."/>
            <person name="Springer D."/>
            <person name="Dromer F."/>
            <person name="Young S."/>
            <person name="Zeng Q."/>
            <person name="Chapman S."/>
            <person name="Gujja S."/>
            <person name="Saif S."/>
            <person name="Birren B."/>
        </authorList>
    </citation>
    <scope>NUCLEOTIDE SEQUENCE [LARGE SCALE GENOMIC DNA]</scope>
    <source>
        <strain evidence="4 5">CBS 6039</strain>
    </source>
</reference>
<dbReference type="AlphaFoldDB" id="A0A1E3I355"/>
<dbReference type="Pfam" id="PF02839">
    <property type="entry name" value="CBM_5_12"/>
    <property type="match status" value="1"/>
</dbReference>
<evidence type="ECO:0000256" key="1">
    <source>
        <dbReference type="ARBA" id="ARBA00022801"/>
    </source>
</evidence>
<dbReference type="InterPro" id="IPR036573">
    <property type="entry name" value="CBM_sf_5/12"/>
</dbReference>
<evidence type="ECO:0000313" key="5">
    <source>
        <dbReference type="Proteomes" id="UP000094065"/>
    </source>
</evidence>
<feature type="compositionally biased region" description="Polar residues" evidence="2">
    <location>
        <begin position="123"/>
        <end position="135"/>
    </location>
</feature>
<dbReference type="GO" id="GO:0004553">
    <property type="term" value="F:hydrolase activity, hydrolyzing O-glycosyl compounds"/>
    <property type="evidence" value="ECO:0007669"/>
    <property type="project" value="InterPro"/>
</dbReference>
<dbReference type="EMBL" id="AWGJ01000002">
    <property type="protein sequence ID" value="ODN82969.1"/>
    <property type="molecule type" value="Genomic_DNA"/>
</dbReference>
<evidence type="ECO:0000259" key="3">
    <source>
        <dbReference type="Pfam" id="PF02839"/>
    </source>
</evidence>
<dbReference type="Pfam" id="PF11901">
    <property type="entry name" value="DM9"/>
    <property type="match status" value="1"/>
</dbReference>
<feature type="region of interest" description="Disordered" evidence="2">
    <location>
        <begin position="1"/>
        <end position="29"/>
    </location>
</feature>
<gene>
    <name evidence="4" type="ORF">L202_01211</name>
</gene>
<dbReference type="SUPFAM" id="SSF51055">
    <property type="entry name" value="Carbohydrate binding domain"/>
    <property type="match status" value="1"/>
</dbReference>
<protein>
    <recommendedName>
        <fullName evidence="3">Chitin-binding type-3 domain-containing protein</fullName>
    </recommendedName>
</protein>
<name>A0A1E3I355_9TREE</name>